<evidence type="ECO:0000313" key="2">
    <source>
        <dbReference type="Proteomes" id="UP000033924"/>
    </source>
</evidence>
<keyword evidence="2" id="KW-1185">Reference proteome</keyword>
<gene>
    <name evidence="1" type="ORF">SY86_18650</name>
</gene>
<dbReference type="PATRIC" id="fig|65700.7.peg.4640"/>
<sequence length="102" mass="12233">MGIHSVNKYLLEYIANSRFSAVVNMCLDEEEFIQQFERLSGIHRPPSRKSPIEVMVDEATGFNQSQWQKFFEGFIQFVYEFVWLRWPEREGERCWTSTQQNC</sequence>
<dbReference type="STRING" id="65700.SY86_18650"/>
<protein>
    <submittedName>
        <fullName evidence="1">Uncharacterized protein</fullName>
    </submittedName>
</protein>
<dbReference type="EMBL" id="JXNU01000003">
    <property type="protein sequence ID" value="KKF36991.1"/>
    <property type="molecule type" value="Genomic_DNA"/>
</dbReference>
<dbReference type="AlphaFoldDB" id="A0A0M2KJ21"/>
<proteinExistence type="predicted"/>
<accession>A0A0M2KJ21</accession>
<organism evidence="1 2">
    <name type="scientific">Erwinia tracheiphila</name>
    <dbReference type="NCBI Taxonomy" id="65700"/>
    <lineage>
        <taxon>Bacteria</taxon>
        <taxon>Pseudomonadati</taxon>
        <taxon>Pseudomonadota</taxon>
        <taxon>Gammaproteobacteria</taxon>
        <taxon>Enterobacterales</taxon>
        <taxon>Erwiniaceae</taxon>
        <taxon>Erwinia</taxon>
    </lineage>
</organism>
<evidence type="ECO:0000313" key="1">
    <source>
        <dbReference type="EMBL" id="KKF36991.1"/>
    </source>
</evidence>
<comment type="caution">
    <text evidence="1">The sequence shown here is derived from an EMBL/GenBank/DDBJ whole genome shotgun (WGS) entry which is preliminary data.</text>
</comment>
<name>A0A0M2KJ21_9GAMM</name>
<reference evidence="1" key="1">
    <citation type="submission" date="2015-01" db="EMBL/GenBank/DDBJ databases">
        <title>Erwinia tracheiphila.</title>
        <authorList>
            <person name="Shapiro L.R."/>
        </authorList>
    </citation>
    <scope>NUCLEOTIDE SEQUENCE [LARGE SCALE GENOMIC DNA]</scope>
    <source>
        <strain evidence="1">BuffGH</strain>
    </source>
</reference>
<dbReference type="Proteomes" id="UP000033924">
    <property type="component" value="Unassembled WGS sequence"/>
</dbReference>